<name>A0A1J9QG96_9EURO</name>
<evidence type="ECO:0000313" key="1">
    <source>
        <dbReference type="EMBL" id="OJD27520.1"/>
    </source>
</evidence>
<dbReference type="VEuPathDB" id="FungiDB:ACJ73_01082"/>
<accession>A0A1J9QG96</accession>
<evidence type="ECO:0000313" key="2">
    <source>
        <dbReference type="Proteomes" id="UP000242791"/>
    </source>
</evidence>
<gene>
    <name evidence="1" type="ORF">ACJ73_01082</name>
</gene>
<dbReference type="AlphaFoldDB" id="A0A1J9QG96"/>
<dbReference type="Proteomes" id="UP000242791">
    <property type="component" value="Unassembled WGS sequence"/>
</dbReference>
<sequence>MYWSALGMMNNPWFRVTITKTDGYLKFEHPTQPGLIPGGWMERVKKNGGDLANGNWGAVLEGSENTAAMEAPKINLKKPGLDITISLERFKSHKTGPQSWFALEGEEGHRAFLSAAGLDVTEEFMAIRETPTLTKHNYFPAD</sequence>
<dbReference type="OrthoDB" id="432685at2759"/>
<reference evidence="1 2" key="1">
    <citation type="submission" date="2015-08" db="EMBL/GenBank/DDBJ databases">
        <title>Emmonsia species relationships and genome sequence.</title>
        <authorList>
            <person name="Cuomo C.A."/>
            <person name="Schwartz I.S."/>
            <person name="Kenyon C."/>
            <person name="De Hoog G.S."/>
            <person name="Govender N.P."/>
            <person name="Botha A."/>
            <person name="Moreno L."/>
            <person name="De Vries M."/>
            <person name="Munoz J.F."/>
            <person name="Stielow J.B."/>
        </authorList>
    </citation>
    <scope>NUCLEOTIDE SEQUENCE [LARGE SCALE GENOMIC DNA]</scope>
    <source>
        <strain evidence="1 2">EI222</strain>
    </source>
</reference>
<organism evidence="1 2">
    <name type="scientific">Blastomyces percursus</name>
    <dbReference type="NCBI Taxonomy" id="1658174"/>
    <lineage>
        <taxon>Eukaryota</taxon>
        <taxon>Fungi</taxon>
        <taxon>Dikarya</taxon>
        <taxon>Ascomycota</taxon>
        <taxon>Pezizomycotina</taxon>
        <taxon>Eurotiomycetes</taxon>
        <taxon>Eurotiomycetidae</taxon>
        <taxon>Onygenales</taxon>
        <taxon>Ajellomycetaceae</taxon>
        <taxon>Blastomyces</taxon>
    </lineage>
</organism>
<protein>
    <submittedName>
        <fullName evidence="1">Uncharacterized protein</fullName>
    </submittedName>
</protein>
<dbReference type="Gene3D" id="2.60.40.650">
    <property type="match status" value="1"/>
</dbReference>
<proteinExistence type="predicted"/>
<keyword evidence="2" id="KW-1185">Reference proteome</keyword>
<dbReference type="STRING" id="1658174.A0A1J9QG96"/>
<dbReference type="EMBL" id="LGTZ01000090">
    <property type="protein sequence ID" value="OJD27520.1"/>
    <property type="molecule type" value="Genomic_DNA"/>
</dbReference>
<comment type="caution">
    <text evidence="1">The sequence shown here is derived from an EMBL/GenBank/DDBJ whole genome shotgun (WGS) entry which is preliminary data.</text>
</comment>